<proteinExistence type="predicted"/>
<dbReference type="STRING" id="50960.LS81_04520"/>
<comment type="caution">
    <text evidence="3">The sequence shown here is derived from an EMBL/GenBank/DDBJ whole genome shotgun (WGS) entry which is preliminary data.</text>
</comment>
<evidence type="ECO:0000313" key="5">
    <source>
        <dbReference type="Proteomes" id="UP001562457"/>
    </source>
</evidence>
<dbReference type="EMBL" id="JRPK02000018">
    <property type="protein sequence ID" value="TLD98040.1"/>
    <property type="molecule type" value="Genomic_DNA"/>
</dbReference>
<protein>
    <submittedName>
        <fullName evidence="3">Recombination protein RecO</fullName>
    </submittedName>
</protein>
<dbReference type="Proteomes" id="UP001562457">
    <property type="component" value="Unassembled WGS sequence"/>
</dbReference>
<feature type="domain" description="DNA replication/recombination mediator RecO N-terminal" evidence="1">
    <location>
        <begin position="1"/>
        <end position="68"/>
    </location>
</feature>
<evidence type="ECO:0000313" key="4">
    <source>
        <dbReference type="Proteomes" id="UP000029861"/>
    </source>
</evidence>
<reference evidence="3 4" key="1">
    <citation type="journal article" date="2014" name="Genome Announc.">
        <title>Draft genome sequences of eight enterohepatic helicobacter species isolated from both laboratory and wild rodents.</title>
        <authorList>
            <person name="Sheh A."/>
            <person name="Shen Z."/>
            <person name="Fox J.G."/>
        </authorList>
    </citation>
    <scope>NUCLEOTIDE SEQUENCE [LARGE SCALE GENOMIC DNA]</scope>
    <source>
        <strain evidence="3 4">ATCC 49310</strain>
    </source>
</reference>
<evidence type="ECO:0000313" key="2">
    <source>
        <dbReference type="EMBL" id="GAB0173324.1"/>
    </source>
</evidence>
<dbReference type="NCBIfam" id="NF010483">
    <property type="entry name" value="PRK13908.1"/>
    <property type="match status" value="1"/>
</dbReference>
<evidence type="ECO:0000313" key="3">
    <source>
        <dbReference type="EMBL" id="TLD98040.1"/>
    </source>
</evidence>
<evidence type="ECO:0000259" key="1">
    <source>
        <dbReference type="Pfam" id="PF13114"/>
    </source>
</evidence>
<dbReference type="Pfam" id="PF13114">
    <property type="entry name" value="RecO_N_2"/>
    <property type="match status" value="1"/>
</dbReference>
<sequence>MQGFILKITKSIREDVIVKVLTQGHYHTLYRFYGARHNILYTGRKIDFEIEYQGVHMPKLRNLTHLPKSYEMELDKVYVWQQFCALLDRHLHEAKQIESFYFDLLDRSVTLLHRQNAKRLICSMYANILEFEGRLYRENVCFACEALLHDFVALTRGFLFACPSCVTSPVIMSKDLMLDFYETKSLINIDDMGCGRIYSVILQGL</sequence>
<dbReference type="Proteomes" id="UP000029861">
    <property type="component" value="Unassembled WGS sequence"/>
</dbReference>
<reference evidence="3" key="2">
    <citation type="submission" date="2018-04" db="EMBL/GenBank/DDBJ databases">
        <authorList>
            <person name="Sheh A."/>
            <person name="Shen Z."/>
            <person name="Mannion A.J."/>
            <person name="Fox J.G."/>
        </authorList>
    </citation>
    <scope>NUCLEOTIDE SEQUENCE</scope>
    <source>
        <strain evidence="3">ATCC 49310</strain>
    </source>
</reference>
<accession>A0A4U8TDF8</accession>
<name>A0A4U8TDF8_9HELI</name>
<dbReference type="InterPro" id="IPR022572">
    <property type="entry name" value="DNA_rep/recomb_RecO_N"/>
</dbReference>
<dbReference type="EMBL" id="BAAFHN010000031">
    <property type="protein sequence ID" value="GAB0173324.1"/>
    <property type="molecule type" value="Genomic_DNA"/>
</dbReference>
<gene>
    <name evidence="3" type="primary">recO</name>
    <name evidence="3" type="ORF">LS80_006155</name>
    <name evidence="2" type="ORF">NHP164001_13420</name>
</gene>
<dbReference type="AlphaFoldDB" id="A0A4U8TDF8"/>
<reference evidence="2 5" key="3">
    <citation type="submission" date="2024-06" db="EMBL/GenBank/DDBJ databases">
        <title>Draft genome sequence of Helicobacter trogontum NHP16-4001.</title>
        <authorList>
            <person name="Rimbara E."/>
            <person name="Suzuki M."/>
        </authorList>
    </citation>
    <scope>NUCLEOTIDE SEQUENCE [LARGE SCALE GENOMIC DNA]</scope>
    <source>
        <strain evidence="2 5">NHP16-4001</strain>
    </source>
</reference>
<organism evidence="3 4">
    <name type="scientific">Helicobacter trogontum</name>
    <dbReference type="NCBI Taxonomy" id="50960"/>
    <lineage>
        <taxon>Bacteria</taxon>
        <taxon>Pseudomonadati</taxon>
        <taxon>Campylobacterota</taxon>
        <taxon>Epsilonproteobacteria</taxon>
        <taxon>Campylobacterales</taxon>
        <taxon>Helicobacteraceae</taxon>
        <taxon>Helicobacter</taxon>
    </lineage>
</organism>
<keyword evidence="5" id="KW-1185">Reference proteome</keyword>
<dbReference type="RefSeq" id="WP_034316986.1">
    <property type="nucleotide sequence ID" value="NZ_BAAFHN010000031.1"/>
</dbReference>